<dbReference type="GO" id="GO:0000462">
    <property type="term" value="P:maturation of SSU-rRNA from tricistronic rRNA transcript (SSU-rRNA, 5.8S rRNA, LSU-rRNA)"/>
    <property type="evidence" value="ECO:0007669"/>
    <property type="project" value="TreeGrafter"/>
</dbReference>
<evidence type="ECO:0000313" key="3">
    <source>
        <dbReference type="Proteomes" id="UP000606974"/>
    </source>
</evidence>
<dbReference type="Proteomes" id="UP000606974">
    <property type="component" value="Unassembled WGS sequence"/>
</dbReference>
<dbReference type="GO" id="GO:0005730">
    <property type="term" value="C:nucleolus"/>
    <property type="evidence" value="ECO:0007669"/>
    <property type="project" value="TreeGrafter"/>
</dbReference>
<evidence type="ECO:0000256" key="1">
    <source>
        <dbReference type="SAM" id="MobiDB-lite"/>
    </source>
</evidence>
<dbReference type="InterPro" id="IPR053030">
    <property type="entry name" value="Ribosomal_biogenesis_FAF1-like"/>
</dbReference>
<proteinExistence type="predicted"/>
<dbReference type="AlphaFoldDB" id="A0A8H7AS33"/>
<feature type="region of interest" description="Disordered" evidence="1">
    <location>
        <begin position="226"/>
        <end position="248"/>
    </location>
</feature>
<feature type="region of interest" description="Disordered" evidence="1">
    <location>
        <begin position="1"/>
        <end position="28"/>
    </location>
</feature>
<feature type="compositionally biased region" description="Basic and acidic residues" evidence="1">
    <location>
        <begin position="9"/>
        <end position="19"/>
    </location>
</feature>
<dbReference type="PANTHER" id="PTHR28096">
    <property type="entry name" value="PROTEIN FAF1"/>
    <property type="match status" value="1"/>
</dbReference>
<feature type="region of interest" description="Disordered" evidence="1">
    <location>
        <begin position="51"/>
        <end position="77"/>
    </location>
</feature>
<reference evidence="2" key="1">
    <citation type="submission" date="2020-02" db="EMBL/GenBank/DDBJ databases">
        <authorList>
            <person name="Palmer J.M."/>
        </authorList>
    </citation>
    <scope>NUCLEOTIDE SEQUENCE</scope>
    <source>
        <strain evidence="2">EPUS1.4</strain>
        <tissue evidence="2">Thallus</tissue>
    </source>
</reference>
<name>A0A8H7AS33_9EURO</name>
<evidence type="ECO:0000313" key="2">
    <source>
        <dbReference type="EMBL" id="KAF7513272.1"/>
    </source>
</evidence>
<dbReference type="Pfam" id="PF15375">
    <property type="entry name" value="FSAF1"/>
    <property type="match status" value="1"/>
</dbReference>
<feature type="compositionally biased region" description="Basic and acidic residues" evidence="1">
    <location>
        <begin position="226"/>
        <end position="240"/>
    </location>
</feature>
<dbReference type="PANTHER" id="PTHR28096:SF1">
    <property type="entry name" value="PROTEIN FAF1"/>
    <property type="match status" value="1"/>
</dbReference>
<dbReference type="OrthoDB" id="5556956at2759"/>
<organism evidence="2 3">
    <name type="scientific">Endocarpon pusillum</name>
    <dbReference type="NCBI Taxonomy" id="364733"/>
    <lineage>
        <taxon>Eukaryota</taxon>
        <taxon>Fungi</taxon>
        <taxon>Dikarya</taxon>
        <taxon>Ascomycota</taxon>
        <taxon>Pezizomycotina</taxon>
        <taxon>Eurotiomycetes</taxon>
        <taxon>Chaetothyriomycetidae</taxon>
        <taxon>Verrucariales</taxon>
        <taxon>Verrucariaceae</taxon>
        <taxon>Endocarpon</taxon>
    </lineage>
</organism>
<gene>
    <name evidence="2" type="ORF">GJ744_009693</name>
</gene>
<comment type="caution">
    <text evidence="2">The sequence shown here is derived from an EMBL/GenBank/DDBJ whole genome shotgun (WGS) entry which is preliminary data.</text>
</comment>
<accession>A0A8H7AS33</accession>
<dbReference type="InterPro" id="IPR027973">
    <property type="entry name" value="FSAF1-like"/>
</dbReference>
<feature type="compositionally biased region" description="Polar residues" evidence="1">
    <location>
        <begin position="51"/>
        <end position="67"/>
    </location>
</feature>
<sequence>MMGKRKRETRGIARPEEAHSLVTNQTRDRDIFRRYFESRFEPLQEVCTQIDGSLNNSDDLGTSSDAASLSDWDGLSEGDSTPGIEIIEHGKREPPTSANDGQHAKKFMSSKPPLLGASAKINGKKQDQPSTEETAAEAINLKHDIELQRLLKESHFLNRSSGSNLAHSTRHKAIDMRMQSLGAKSSLFKQAKMPLSHHKGIIARNNQRKACRRTEAKENGIILEKDNKERDAKNARRERGVGAPTVGKFKDGTLKLSRQDISAIQGIPNSRYGARRNAR</sequence>
<protein>
    <submittedName>
        <fullName evidence="2">Uncharacterized protein</fullName>
    </submittedName>
</protein>
<dbReference type="EMBL" id="JAACFV010000006">
    <property type="protein sequence ID" value="KAF7513272.1"/>
    <property type="molecule type" value="Genomic_DNA"/>
</dbReference>
<keyword evidence="3" id="KW-1185">Reference proteome</keyword>